<dbReference type="PANTHER" id="PTHR37314">
    <property type="entry name" value="SLR0142 PROTEIN"/>
    <property type="match status" value="1"/>
</dbReference>
<proteinExistence type="predicted"/>
<feature type="transmembrane region" description="Helical" evidence="1">
    <location>
        <begin position="195"/>
        <end position="212"/>
    </location>
</feature>
<keyword evidence="1" id="KW-0472">Membrane</keyword>
<protein>
    <submittedName>
        <fullName evidence="2">DUF1275 domain-containing protein</fullName>
    </submittedName>
</protein>
<keyword evidence="1" id="KW-1133">Transmembrane helix</keyword>
<gene>
    <name evidence="2" type="ORF">C5613_36455</name>
</gene>
<dbReference type="AlphaFoldDB" id="A0A2S8INQ7"/>
<feature type="transmembrane region" description="Helical" evidence="1">
    <location>
        <begin position="218"/>
        <end position="239"/>
    </location>
</feature>
<name>A0A2S8INQ7_RHOOP</name>
<dbReference type="InterPro" id="IPR010699">
    <property type="entry name" value="DUF1275"/>
</dbReference>
<organism evidence="2 3">
    <name type="scientific">Rhodococcus opacus</name>
    <name type="common">Nocardia opaca</name>
    <dbReference type="NCBI Taxonomy" id="37919"/>
    <lineage>
        <taxon>Bacteria</taxon>
        <taxon>Bacillati</taxon>
        <taxon>Actinomycetota</taxon>
        <taxon>Actinomycetes</taxon>
        <taxon>Mycobacteriales</taxon>
        <taxon>Nocardiaceae</taxon>
        <taxon>Rhodococcus</taxon>
    </lineage>
</organism>
<feature type="transmembrane region" description="Helical" evidence="1">
    <location>
        <begin position="75"/>
        <end position="96"/>
    </location>
</feature>
<evidence type="ECO:0000256" key="1">
    <source>
        <dbReference type="SAM" id="Phobius"/>
    </source>
</evidence>
<dbReference type="EMBL" id="PUIO01000064">
    <property type="protein sequence ID" value="PQP16383.1"/>
    <property type="molecule type" value="Genomic_DNA"/>
</dbReference>
<evidence type="ECO:0000313" key="3">
    <source>
        <dbReference type="Proteomes" id="UP000239290"/>
    </source>
</evidence>
<comment type="caution">
    <text evidence="2">The sequence shown here is derived from an EMBL/GenBank/DDBJ whole genome shotgun (WGS) entry which is preliminary data.</text>
</comment>
<sequence>MYHALFVCRHCSAGQKGSPMRTGNIALWTMTAVSFGTGALDAATYLGMDGVFGANMTGNVILTALSIAGEGTHSYLGPLLSLVGFITGSWLFGLITRRYSKSVRPDPVVAPVFTLCAAGMIVVAAVLFWLPLQGSVLHTTTFIIGALMGCQAIAARRVGVPDISTVVVTSTLSLLFAEAGTFRGGATNQATGRRLAAVLSMLLGAISGALLLKIGLVAAMSVPAIILSVVAVIYTILAVKERRQVRDQSEQPAYA</sequence>
<dbReference type="PANTHER" id="PTHR37314:SF4">
    <property type="entry name" value="UPF0700 TRANSMEMBRANE PROTEIN YOAK"/>
    <property type="match status" value="1"/>
</dbReference>
<dbReference type="Pfam" id="PF06912">
    <property type="entry name" value="DUF1275"/>
    <property type="match status" value="1"/>
</dbReference>
<feature type="transmembrane region" description="Helical" evidence="1">
    <location>
        <begin position="25"/>
        <end position="43"/>
    </location>
</feature>
<dbReference type="Proteomes" id="UP000239290">
    <property type="component" value="Unassembled WGS sequence"/>
</dbReference>
<feature type="transmembrane region" description="Helical" evidence="1">
    <location>
        <begin position="108"/>
        <end position="130"/>
    </location>
</feature>
<evidence type="ECO:0000313" key="2">
    <source>
        <dbReference type="EMBL" id="PQP16383.1"/>
    </source>
</evidence>
<keyword evidence="1" id="KW-0812">Transmembrane</keyword>
<dbReference type="RefSeq" id="WP_105422098.1">
    <property type="nucleotide sequence ID" value="NZ_PUIO01000064.1"/>
</dbReference>
<reference evidence="3" key="1">
    <citation type="submission" date="2018-02" db="EMBL/GenBank/DDBJ databases">
        <title>Draft genome sequencing of Rhodococcus opacus KU647198.</title>
        <authorList>
            <person name="Zheng B.-X."/>
        </authorList>
    </citation>
    <scope>NUCLEOTIDE SEQUENCE [LARGE SCALE GENOMIC DNA]</scope>
    <source>
        <strain evidence="3">04-OD7</strain>
    </source>
</reference>
<accession>A0A2S8INQ7</accession>